<evidence type="ECO:0000256" key="4">
    <source>
        <dbReference type="ARBA" id="ARBA00022989"/>
    </source>
</evidence>
<evidence type="ECO:0000256" key="2">
    <source>
        <dbReference type="ARBA" id="ARBA00022448"/>
    </source>
</evidence>
<name>A0A3M7RGY5_BRAPC</name>
<dbReference type="PRINTS" id="PR01097">
    <property type="entry name" value="TRNSRECEPTRP"/>
</dbReference>
<evidence type="ECO:0000256" key="7">
    <source>
        <dbReference type="ARBA" id="ARBA00023303"/>
    </source>
</evidence>
<sequence>MPNNIKKAFKRGLIKASMSTGSWIITNGFNTGVSKLVGEAISEYTKSAFVSDLILIGILESETVVFKNKLEHLKPDIKQPFNYFHKDNLTTSGEIYLDSNHTHFIFLNDSVTSSEVKFRPYLEAELRKSKQHLSNLVLSNSFSEYEGKHDIPLIQICVHGDLDTLLIIKQSLKLRIPILILEGSKGCADMIVNAIKQEDSELFFCLDLTVWYLRLLHVSLVFRSLGPKLVMIYKMAKDLIYFMCLTSIFVCAFGITTEASLYPSSKFDLNLIRRILTKGYWPIYGTIKILEDFDKFFSNCTQQSDCPDPHGMVYSYLALIVYMVLANVLLVNLLIAMFSATFQQVHENSDLIWKFQLYTLVNEYVDAPIFPAPFCLIMYPFEIIKVLILKNRAKRIKKATETDEFLQIIQDLEKKSAVEYLEQKEEQKKQSLDEILRWNTEKLELLEQKFNNLSEIRLKR</sequence>
<evidence type="ECO:0000256" key="3">
    <source>
        <dbReference type="ARBA" id="ARBA00022692"/>
    </source>
</evidence>
<dbReference type="PANTHER" id="PTHR13800">
    <property type="entry name" value="TRANSIENT RECEPTOR POTENTIAL CATION CHANNEL, SUBFAMILY M, MEMBER 6"/>
    <property type="match status" value="1"/>
</dbReference>
<feature type="domain" description="Ion transport" evidence="9">
    <location>
        <begin position="209"/>
        <end position="349"/>
    </location>
</feature>
<evidence type="ECO:0000256" key="1">
    <source>
        <dbReference type="ARBA" id="ARBA00004141"/>
    </source>
</evidence>
<dbReference type="OrthoDB" id="9994106at2759"/>
<accession>A0A3M7RGY5</accession>
<dbReference type="EMBL" id="REGN01003413">
    <property type="protein sequence ID" value="RNA22704.1"/>
    <property type="molecule type" value="Genomic_DNA"/>
</dbReference>
<keyword evidence="5" id="KW-0406">Ion transport</keyword>
<gene>
    <name evidence="11" type="ORF">BpHYR1_036832</name>
</gene>
<keyword evidence="2" id="KW-0813">Transport</keyword>
<evidence type="ECO:0000313" key="11">
    <source>
        <dbReference type="EMBL" id="RNA22704.1"/>
    </source>
</evidence>
<keyword evidence="6 8" id="KW-0472">Membrane</keyword>
<organism evidence="11 12">
    <name type="scientific">Brachionus plicatilis</name>
    <name type="common">Marine rotifer</name>
    <name type="synonym">Brachionus muelleri</name>
    <dbReference type="NCBI Taxonomy" id="10195"/>
    <lineage>
        <taxon>Eukaryota</taxon>
        <taxon>Metazoa</taxon>
        <taxon>Spiralia</taxon>
        <taxon>Gnathifera</taxon>
        <taxon>Rotifera</taxon>
        <taxon>Eurotatoria</taxon>
        <taxon>Monogononta</taxon>
        <taxon>Pseudotrocha</taxon>
        <taxon>Ploima</taxon>
        <taxon>Brachionidae</taxon>
        <taxon>Brachionus</taxon>
    </lineage>
</organism>
<evidence type="ECO:0000256" key="8">
    <source>
        <dbReference type="SAM" id="Phobius"/>
    </source>
</evidence>
<dbReference type="InterPro" id="IPR050927">
    <property type="entry name" value="TRPM"/>
</dbReference>
<dbReference type="GO" id="GO:0005886">
    <property type="term" value="C:plasma membrane"/>
    <property type="evidence" value="ECO:0007669"/>
    <property type="project" value="TreeGrafter"/>
</dbReference>
<dbReference type="GO" id="GO:0005262">
    <property type="term" value="F:calcium channel activity"/>
    <property type="evidence" value="ECO:0007669"/>
    <property type="project" value="InterPro"/>
</dbReference>
<dbReference type="InterPro" id="IPR002153">
    <property type="entry name" value="TRPC_channel"/>
</dbReference>
<comment type="subcellular location">
    <subcellularLocation>
        <location evidence="1">Membrane</location>
        <topology evidence="1">Multi-pass membrane protein</topology>
    </subcellularLocation>
</comment>
<evidence type="ECO:0000259" key="10">
    <source>
        <dbReference type="Pfam" id="PF18139"/>
    </source>
</evidence>
<evidence type="ECO:0000313" key="12">
    <source>
        <dbReference type="Proteomes" id="UP000276133"/>
    </source>
</evidence>
<proteinExistence type="predicted"/>
<comment type="caution">
    <text evidence="11">The sequence shown here is derived from an EMBL/GenBank/DDBJ whole genome shotgun (WGS) entry which is preliminary data.</text>
</comment>
<evidence type="ECO:0000259" key="9">
    <source>
        <dbReference type="Pfam" id="PF00520"/>
    </source>
</evidence>
<dbReference type="Pfam" id="PF18139">
    <property type="entry name" value="LSDAT_euk"/>
    <property type="match status" value="1"/>
</dbReference>
<dbReference type="AlphaFoldDB" id="A0A3M7RGY5"/>
<dbReference type="PANTHER" id="PTHR13800:SF1">
    <property type="entry name" value="TRANSIENT RECEPTOR POTENTIAL CATION CHANNEL TRPM"/>
    <property type="match status" value="1"/>
</dbReference>
<reference evidence="11 12" key="1">
    <citation type="journal article" date="2018" name="Sci. Rep.">
        <title>Genomic signatures of local adaptation to the degree of environmental predictability in rotifers.</title>
        <authorList>
            <person name="Franch-Gras L."/>
            <person name="Hahn C."/>
            <person name="Garcia-Roger E.M."/>
            <person name="Carmona M.J."/>
            <person name="Serra M."/>
            <person name="Gomez A."/>
        </authorList>
    </citation>
    <scope>NUCLEOTIDE SEQUENCE [LARGE SCALE GENOMIC DNA]</scope>
    <source>
        <strain evidence="11">HYR1</strain>
    </source>
</reference>
<feature type="transmembrane region" description="Helical" evidence="8">
    <location>
        <begin position="240"/>
        <end position="264"/>
    </location>
</feature>
<feature type="transmembrane region" description="Helical" evidence="8">
    <location>
        <begin position="369"/>
        <end position="388"/>
    </location>
</feature>
<keyword evidence="12" id="KW-1185">Reference proteome</keyword>
<protein>
    <submittedName>
        <fullName evidence="11">Transient receptor potential cation channel trpm isoform X4</fullName>
    </submittedName>
</protein>
<dbReference type="Pfam" id="PF00520">
    <property type="entry name" value="Ion_trans"/>
    <property type="match status" value="1"/>
</dbReference>
<dbReference type="InterPro" id="IPR005821">
    <property type="entry name" value="Ion_trans_dom"/>
</dbReference>
<feature type="transmembrane region" description="Helical" evidence="8">
    <location>
        <begin position="313"/>
        <end position="338"/>
    </location>
</feature>
<keyword evidence="4 8" id="KW-1133">Transmembrane helix</keyword>
<evidence type="ECO:0000256" key="5">
    <source>
        <dbReference type="ARBA" id="ARBA00023065"/>
    </source>
</evidence>
<dbReference type="STRING" id="10195.A0A3M7RGY5"/>
<keyword evidence="11" id="KW-0675">Receptor</keyword>
<keyword evidence="3 8" id="KW-0812">Transmembrane</keyword>
<evidence type="ECO:0000256" key="6">
    <source>
        <dbReference type="ARBA" id="ARBA00023136"/>
    </source>
</evidence>
<feature type="domain" description="TRPM SLOG" evidence="10">
    <location>
        <begin position="2"/>
        <end position="200"/>
    </location>
</feature>
<dbReference type="InterPro" id="IPR041491">
    <property type="entry name" value="TRPM_SLOG"/>
</dbReference>
<dbReference type="Proteomes" id="UP000276133">
    <property type="component" value="Unassembled WGS sequence"/>
</dbReference>
<keyword evidence="7" id="KW-0407">Ion channel</keyword>